<name>A3K0J3_SAGS3</name>
<evidence type="ECO:0000256" key="3">
    <source>
        <dbReference type="ARBA" id="ARBA00022630"/>
    </source>
</evidence>
<dbReference type="GO" id="GO:1903457">
    <property type="term" value="P:lactate catabolic process"/>
    <property type="evidence" value="ECO:0007669"/>
    <property type="project" value="TreeGrafter"/>
</dbReference>
<dbReference type="InterPro" id="IPR016171">
    <property type="entry name" value="Vanillyl_alc_oxidase_C-sub2"/>
</dbReference>
<dbReference type="FunFam" id="3.30.70.2740:FF:000001">
    <property type="entry name" value="D-lactate dehydrogenase mitochondrial"/>
    <property type="match status" value="1"/>
</dbReference>
<gene>
    <name evidence="9" type="ORF">SSE37_23739</name>
</gene>
<dbReference type="Pfam" id="PF02913">
    <property type="entry name" value="FAD-oxidase_C"/>
    <property type="match status" value="1"/>
</dbReference>
<dbReference type="EMBL" id="AAYA01000003">
    <property type="protein sequence ID" value="EBA09308.1"/>
    <property type="molecule type" value="Genomic_DNA"/>
</dbReference>
<dbReference type="InterPro" id="IPR016166">
    <property type="entry name" value="FAD-bd_PCMH"/>
</dbReference>
<dbReference type="Pfam" id="PF01565">
    <property type="entry name" value="FAD_binding_4"/>
    <property type="match status" value="1"/>
</dbReference>
<dbReference type="Gene3D" id="3.30.465.10">
    <property type="match status" value="1"/>
</dbReference>
<keyword evidence="4" id="KW-0274">FAD</keyword>
<dbReference type="SUPFAM" id="SSF56176">
    <property type="entry name" value="FAD-binding/transporter-associated domain-like"/>
    <property type="match status" value="1"/>
</dbReference>
<evidence type="ECO:0000256" key="5">
    <source>
        <dbReference type="ARBA" id="ARBA00022946"/>
    </source>
</evidence>
<evidence type="ECO:0000256" key="1">
    <source>
        <dbReference type="ARBA" id="ARBA00001974"/>
    </source>
</evidence>
<dbReference type="AlphaFoldDB" id="A3K0J3"/>
<protein>
    <recommendedName>
        <fullName evidence="7">D-lactate dehydrogenase (cytochrome)</fullName>
        <ecNumber evidence="7">1.1.2.4</ecNumber>
    </recommendedName>
</protein>
<dbReference type="GO" id="GO:0004458">
    <property type="term" value="F:D-lactate dehydrogenase (cytochrome) activity"/>
    <property type="evidence" value="ECO:0007669"/>
    <property type="project" value="UniProtKB-EC"/>
</dbReference>
<dbReference type="FunFam" id="1.10.45.10:FF:000001">
    <property type="entry name" value="D-lactate dehydrogenase mitochondrial"/>
    <property type="match status" value="1"/>
</dbReference>
<feature type="domain" description="FAD-binding PCMH-type" evidence="8">
    <location>
        <begin position="45"/>
        <end position="223"/>
    </location>
</feature>
<dbReference type="FunFam" id="3.30.465.10:FF:000016">
    <property type="entry name" value="probable D-lactate dehydrogenase, mitochondrial"/>
    <property type="match status" value="1"/>
</dbReference>
<evidence type="ECO:0000313" key="9">
    <source>
        <dbReference type="EMBL" id="EBA09308.1"/>
    </source>
</evidence>
<evidence type="ECO:0000256" key="2">
    <source>
        <dbReference type="ARBA" id="ARBA00008000"/>
    </source>
</evidence>
<dbReference type="GO" id="GO:0071949">
    <property type="term" value="F:FAD binding"/>
    <property type="evidence" value="ECO:0007669"/>
    <property type="project" value="InterPro"/>
</dbReference>
<reference evidence="9 10" key="1">
    <citation type="submission" date="2006-06" db="EMBL/GenBank/DDBJ databases">
        <authorList>
            <person name="Moran M.A."/>
            <person name="Ferriera S."/>
            <person name="Johnson J."/>
            <person name="Kravitz S."/>
            <person name="Beeson K."/>
            <person name="Sutton G."/>
            <person name="Rogers Y.-H."/>
            <person name="Friedman R."/>
            <person name="Frazier M."/>
            <person name="Venter J.C."/>
        </authorList>
    </citation>
    <scope>NUCLEOTIDE SEQUENCE [LARGE SCALE GENOMIC DNA]</scope>
    <source>
        <strain evidence="9 10">E-37</strain>
    </source>
</reference>
<comment type="cofactor">
    <cofactor evidence="1">
        <name>FAD</name>
        <dbReference type="ChEBI" id="CHEBI:57692"/>
    </cofactor>
</comment>
<keyword evidence="10" id="KW-1185">Reference proteome</keyword>
<keyword evidence="5" id="KW-0809">Transit peptide</keyword>
<organism evidence="9 10">
    <name type="scientific">Sagittula stellata (strain ATCC 700073 / DSM 11524 / E-37)</name>
    <dbReference type="NCBI Taxonomy" id="388399"/>
    <lineage>
        <taxon>Bacteria</taxon>
        <taxon>Pseudomonadati</taxon>
        <taxon>Pseudomonadota</taxon>
        <taxon>Alphaproteobacteria</taxon>
        <taxon>Rhodobacterales</taxon>
        <taxon>Roseobacteraceae</taxon>
        <taxon>Sagittula</taxon>
    </lineage>
</organism>
<dbReference type="InterPro" id="IPR016169">
    <property type="entry name" value="FAD-bd_PCMH_sub2"/>
</dbReference>
<dbReference type="PROSITE" id="PS51387">
    <property type="entry name" value="FAD_PCMH"/>
    <property type="match status" value="1"/>
</dbReference>
<evidence type="ECO:0000256" key="6">
    <source>
        <dbReference type="ARBA" id="ARBA00023002"/>
    </source>
</evidence>
<keyword evidence="6" id="KW-0560">Oxidoreductase</keyword>
<dbReference type="Gene3D" id="1.10.45.10">
    <property type="entry name" value="Vanillyl-alcohol Oxidase, Chain A, domain 4"/>
    <property type="match status" value="1"/>
</dbReference>
<evidence type="ECO:0000313" key="10">
    <source>
        <dbReference type="Proteomes" id="UP000005713"/>
    </source>
</evidence>
<dbReference type="InterPro" id="IPR016164">
    <property type="entry name" value="FAD-linked_Oxase-like_C"/>
</dbReference>
<dbReference type="PANTHER" id="PTHR11748">
    <property type="entry name" value="D-LACTATE DEHYDROGENASE"/>
    <property type="match status" value="1"/>
</dbReference>
<keyword evidence="3" id="KW-0285">Flavoprotein</keyword>
<evidence type="ECO:0000259" key="8">
    <source>
        <dbReference type="PROSITE" id="PS51387"/>
    </source>
</evidence>
<dbReference type="PANTHER" id="PTHR11748:SF111">
    <property type="entry name" value="D-LACTATE DEHYDROGENASE, MITOCHONDRIAL-RELATED"/>
    <property type="match status" value="1"/>
</dbReference>
<evidence type="ECO:0000256" key="7">
    <source>
        <dbReference type="ARBA" id="ARBA00038897"/>
    </source>
</evidence>
<dbReference type="Proteomes" id="UP000005713">
    <property type="component" value="Unassembled WGS sequence"/>
</dbReference>
<sequence>MAHCHSPETKMPIEQALDDLQAFLGERLSRSKPDLDAHAGSESYFPPIAPDAVAYPENTAEVSRIAQICHAQGVPMVGFGAGTSLEAQTQALRGGVCVDFTRMNRVTGIRPADMDVTVQPGVTREALNEELRATGLFFPVDPGANASIGGMAMTRASGTTTVRYGTMRDNVLALEAVLADGTVIRTGTRARKSSAGYDLTALLVGSEGTLALVTELTLRLHGIPESISAGICAFPDMTSAVTAVMETIQMGLPLARIEFACAATARAFNAYAGTDMAEQPHLMVEFHGSPEATAQDAERFAEIVADHDASPFRWSAKTEERNALWAMRHNGYYAILASRPGARAVVTDICVPISELARAVEETQADIAASNIAGPILGHVGDGNFHAILLLDPEKPSDLDEAKGISARMAERALRLGGTCTGEHGVGVGKKPFMEAEHGAAWGVMGTLKAALDPTGILNPGKLVPDT</sequence>
<dbReference type="InterPro" id="IPR006094">
    <property type="entry name" value="Oxid_FAD_bind_N"/>
</dbReference>
<comment type="caution">
    <text evidence="9">The sequence shown here is derived from an EMBL/GenBank/DDBJ whole genome shotgun (WGS) entry which is preliminary data.</text>
</comment>
<proteinExistence type="inferred from homology"/>
<dbReference type="SUPFAM" id="SSF55103">
    <property type="entry name" value="FAD-linked oxidases, C-terminal domain"/>
    <property type="match status" value="1"/>
</dbReference>
<dbReference type="Gene3D" id="3.30.70.2740">
    <property type="match status" value="1"/>
</dbReference>
<dbReference type="InterPro" id="IPR004113">
    <property type="entry name" value="FAD-bd_oxidored_4_C"/>
</dbReference>
<comment type="similarity">
    <text evidence="2">Belongs to the FAD-binding oxidoreductase/transferase type 4 family.</text>
</comment>
<dbReference type="InterPro" id="IPR036318">
    <property type="entry name" value="FAD-bd_PCMH-like_sf"/>
</dbReference>
<dbReference type="EC" id="1.1.2.4" evidence="7"/>
<evidence type="ECO:0000256" key="4">
    <source>
        <dbReference type="ARBA" id="ARBA00022827"/>
    </source>
</evidence>
<dbReference type="eggNOG" id="COG0277">
    <property type="taxonomic scope" value="Bacteria"/>
</dbReference>
<dbReference type="GO" id="GO:0008720">
    <property type="term" value="F:D-lactate dehydrogenase (NAD+) activity"/>
    <property type="evidence" value="ECO:0007669"/>
    <property type="project" value="TreeGrafter"/>
</dbReference>
<accession>A3K0J3</accession>